<comment type="caution">
    <text evidence="4">The sequence shown here is derived from an EMBL/GenBank/DDBJ whole genome shotgun (WGS) entry which is preliminary data.</text>
</comment>
<dbReference type="InterPro" id="IPR002514">
    <property type="entry name" value="Transposase_8"/>
</dbReference>
<dbReference type="Pfam" id="PF01527">
    <property type="entry name" value="HTH_Tnp_1"/>
    <property type="match status" value="1"/>
</dbReference>
<dbReference type="Proteomes" id="UP000191554">
    <property type="component" value="Unassembled WGS sequence"/>
</dbReference>
<keyword evidence="2" id="KW-0175">Coiled coil</keyword>
<evidence type="ECO:0000256" key="2">
    <source>
        <dbReference type="SAM" id="Coils"/>
    </source>
</evidence>
<dbReference type="SUPFAM" id="SSF46689">
    <property type="entry name" value="Homeodomain-like"/>
    <property type="match status" value="1"/>
</dbReference>
<dbReference type="GO" id="GO:0043565">
    <property type="term" value="F:sequence-specific DNA binding"/>
    <property type="evidence" value="ECO:0007669"/>
    <property type="project" value="InterPro"/>
</dbReference>
<dbReference type="InterPro" id="IPR009057">
    <property type="entry name" value="Homeodomain-like_sf"/>
</dbReference>
<dbReference type="Pfam" id="PF13518">
    <property type="entry name" value="HTH_28"/>
    <property type="match status" value="2"/>
</dbReference>
<comment type="similarity">
    <text evidence="1">Belongs to the IS150/IS1296 orfA family.</text>
</comment>
<keyword evidence="5" id="KW-1185">Reference proteome</keyword>
<dbReference type="PANTHER" id="PTHR33795:SF1">
    <property type="entry name" value="INSERTION ELEMENT IS150 PROTEIN INSJ"/>
    <property type="match status" value="1"/>
</dbReference>
<dbReference type="PANTHER" id="PTHR33795">
    <property type="entry name" value="INSERTION ELEMENT IS150 PROTEIN INSJ"/>
    <property type="match status" value="1"/>
</dbReference>
<protein>
    <submittedName>
        <fullName evidence="4">IS2 repressor TnpA</fullName>
    </submittedName>
</protein>
<feature type="domain" description="Insertion element IS150 protein InsJ-like helix-turn-helix" evidence="3">
    <location>
        <begin position="132"/>
        <end position="182"/>
    </location>
</feature>
<dbReference type="EMBL" id="MZGX01000023">
    <property type="protein sequence ID" value="OPX42860.1"/>
    <property type="molecule type" value="Genomic_DNA"/>
</dbReference>
<organism evidence="4 5">
    <name type="scientific">Ruminiclostridium hungatei</name>
    <name type="common">Clostridium hungatei</name>
    <dbReference type="NCBI Taxonomy" id="48256"/>
    <lineage>
        <taxon>Bacteria</taxon>
        <taxon>Bacillati</taxon>
        <taxon>Bacillota</taxon>
        <taxon>Clostridia</taxon>
        <taxon>Eubacteriales</taxon>
        <taxon>Oscillospiraceae</taxon>
        <taxon>Ruminiclostridium</taxon>
    </lineage>
</organism>
<dbReference type="GO" id="GO:0004803">
    <property type="term" value="F:transposase activity"/>
    <property type="evidence" value="ECO:0007669"/>
    <property type="project" value="InterPro"/>
</dbReference>
<evidence type="ECO:0000313" key="4">
    <source>
        <dbReference type="EMBL" id="OPX42860.1"/>
    </source>
</evidence>
<dbReference type="Gene3D" id="1.10.10.10">
    <property type="entry name" value="Winged helix-like DNA-binding domain superfamily/Winged helix DNA-binding domain"/>
    <property type="match status" value="3"/>
</dbReference>
<proteinExistence type="inferred from homology"/>
<dbReference type="GO" id="GO:0006313">
    <property type="term" value="P:DNA transposition"/>
    <property type="evidence" value="ECO:0007669"/>
    <property type="project" value="InterPro"/>
</dbReference>
<dbReference type="AlphaFoldDB" id="A0A1V4SG78"/>
<gene>
    <name evidence="4" type="ORF">CLHUN_31840</name>
</gene>
<accession>A0A1V4SG78</accession>
<name>A0A1V4SG78_RUMHU</name>
<dbReference type="RefSeq" id="WP_080065622.1">
    <property type="nucleotide sequence ID" value="NZ_MZGX01000023.1"/>
</dbReference>
<dbReference type="InterPro" id="IPR010921">
    <property type="entry name" value="Trp_repressor/repl_initiator"/>
</dbReference>
<evidence type="ECO:0000259" key="3">
    <source>
        <dbReference type="Pfam" id="PF13518"/>
    </source>
</evidence>
<dbReference type="InterPro" id="IPR055247">
    <property type="entry name" value="InsJ-like_HTH"/>
</dbReference>
<reference evidence="4 5" key="1">
    <citation type="submission" date="2017-03" db="EMBL/GenBank/DDBJ databases">
        <title>Genome sequence of Clostridium hungatei DSM 14427.</title>
        <authorList>
            <person name="Poehlein A."/>
            <person name="Daniel R."/>
        </authorList>
    </citation>
    <scope>NUCLEOTIDE SEQUENCE [LARGE SCALE GENOMIC DNA]</scope>
    <source>
        <strain evidence="4 5">DSM 14427</strain>
    </source>
</reference>
<dbReference type="InterPro" id="IPR036388">
    <property type="entry name" value="WH-like_DNA-bd_sf"/>
</dbReference>
<evidence type="ECO:0000256" key="1">
    <source>
        <dbReference type="ARBA" id="ARBA00038232"/>
    </source>
</evidence>
<feature type="domain" description="Insertion element IS150 protein InsJ-like helix-turn-helix" evidence="3">
    <location>
        <begin position="69"/>
        <end position="107"/>
    </location>
</feature>
<sequence>MGRKGKISALEKQDAVQEYLSEKRCISQICRDMGVDRHSFYKWLQKYQMFGVEGLTTVGKNKYYPATIKQQAVREYLAGKKSQDEICRQYEISSHSILQQWIKKYNGHETFKSHDFKGDKSMTKGRKTTFEERVEIVAFCIADGNNYQKTADKFQVSYQQVYTWVKKYEEHGSEALSDRRGKHKSLEEMNESEKLAAHLKLLEAENSKLKMENDYLKKLDEVERRRSGKGHVVKTNI</sequence>
<evidence type="ECO:0000313" key="5">
    <source>
        <dbReference type="Proteomes" id="UP000191554"/>
    </source>
</evidence>
<dbReference type="InterPro" id="IPR052057">
    <property type="entry name" value="IS150/IS1296_orfA-like"/>
</dbReference>
<dbReference type="SUPFAM" id="SSF48295">
    <property type="entry name" value="TrpR-like"/>
    <property type="match status" value="2"/>
</dbReference>
<feature type="coiled-coil region" evidence="2">
    <location>
        <begin position="192"/>
        <end position="219"/>
    </location>
</feature>
<dbReference type="STRING" id="48256.CLHUN_31840"/>